<dbReference type="AlphaFoldDB" id="A0A0C2SXK5"/>
<dbReference type="Proteomes" id="UP000054549">
    <property type="component" value="Unassembled WGS sequence"/>
</dbReference>
<protein>
    <submittedName>
        <fullName evidence="1">Uncharacterized protein</fullName>
    </submittedName>
</protein>
<proteinExistence type="predicted"/>
<evidence type="ECO:0000313" key="2">
    <source>
        <dbReference type="Proteomes" id="UP000054549"/>
    </source>
</evidence>
<evidence type="ECO:0000313" key="1">
    <source>
        <dbReference type="EMBL" id="KIL58869.1"/>
    </source>
</evidence>
<dbReference type="InParanoid" id="A0A0C2SXK5"/>
<dbReference type="HOGENOM" id="CLU_3105832_0_0_1"/>
<keyword evidence="2" id="KW-1185">Reference proteome</keyword>
<sequence length="51" mass="5675">MVFRVGTVSGIPCLGAALALPHGRPHCHDSLAKFVDLWYSVLRIHTQFDIQ</sequence>
<accession>A0A0C2SXK5</accession>
<gene>
    <name evidence="1" type="ORF">M378DRAFT_170049</name>
</gene>
<organism evidence="1 2">
    <name type="scientific">Amanita muscaria (strain Koide BX008)</name>
    <dbReference type="NCBI Taxonomy" id="946122"/>
    <lineage>
        <taxon>Eukaryota</taxon>
        <taxon>Fungi</taxon>
        <taxon>Dikarya</taxon>
        <taxon>Basidiomycota</taxon>
        <taxon>Agaricomycotina</taxon>
        <taxon>Agaricomycetes</taxon>
        <taxon>Agaricomycetidae</taxon>
        <taxon>Agaricales</taxon>
        <taxon>Pluteineae</taxon>
        <taxon>Amanitaceae</taxon>
        <taxon>Amanita</taxon>
    </lineage>
</organism>
<dbReference type="EMBL" id="KN818327">
    <property type="protein sequence ID" value="KIL58869.1"/>
    <property type="molecule type" value="Genomic_DNA"/>
</dbReference>
<name>A0A0C2SXK5_AMAMK</name>
<reference evidence="1 2" key="1">
    <citation type="submission" date="2014-04" db="EMBL/GenBank/DDBJ databases">
        <title>Evolutionary Origins and Diversification of the Mycorrhizal Mutualists.</title>
        <authorList>
            <consortium name="DOE Joint Genome Institute"/>
            <consortium name="Mycorrhizal Genomics Consortium"/>
            <person name="Kohler A."/>
            <person name="Kuo A."/>
            <person name="Nagy L.G."/>
            <person name="Floudas D."/>
            <person name="Copeland A."/>
            <person name="Barry K.W."/>
            <person name="Cichocki N."/>
            <person name="Veneault-Fourrey C."/>
            <person name="LaButti K."/>
            <person name="Lindquist E.A."/>
            <person name="Lipzen A."/>
            <person name="Lundell T."/>
            <person name="Morin E."/>
            <person name="Murat C."/>
            <person name="Riley R."/>
            <person name="Ohm R."/>
            <person name="Sun H."/>
            <person name="Tunlid A."/>
            <person name="Henrissat B."/>
            <person name="Grigoriev I.V."/>
            <person name="Hibbett D.S."/>
            <person name="Martin F."/>
        </authorList>
    </citation>
    <scope>NUCLEOTIDE SEQUENCE [LARGE SCALE GENOMIC DNA]</scope>
    <source>
        <strain evidence="1 2">Koide BX008</strain>
    </source>
</reference>